<dbReference type="InterPro" id="IPR005151">
    <property type="entry name" value="Tail-specific_protease"/>
</dbReference>
<dbReference type="GO" id="GO:0006508">
    <property type="term" value="P:proteolysis"/>
    <property type="evidence" value="ECO:0007669"/>
    <property type="project" value="InterPro"/>
</dbReference>
<gene>
    <name evidence="2" type="ORF">BW731_03575</name>
</gene>
<dbReference type="RefSeq" id="WP_158080150.1">
    <property type="nucleotide sequence ID" value="NZ_MVAB01000001.1"/>
</dbReference>
<organism evidence="2 3">
    <name type="scientific">Vagococcus martis</name>
    <dbReference type="NCBI Taxonomy" id="1768210"/>
    <lineage>
        <taxon>Bacteria</taxon>
        <taxon>Bacillati</taxon>
        <taxon>Bacillota</taxon>
        <taxon>Bacilli</taxon>
        <taxon>Lactobacillales</taxon>
        <taxon>Enterococcaceae</taxon>
        <taxon>Vagococcus</taxon>
    </lineage>
</organism>
<dbReference type="Proteomes" id="UP000189970">
    <property type="component" value="Unassembled WGS sequence"/>
</dbReference>
<proteinExistence type="predicted"/>
<evidence type="ECO:0000313" key="3">
    <source>
        <dbReference type="Proteomes" id="UP000189970"/>
    </source>
</evidence>
<feature type="domain" description="Tail specific protease" evidence="1">
    <location>
        <begin position="173"/>
        <end position="394"/>
    </location>
</feature>
<dbReference type="InterPro" id="IPR029045">
    <property type="entry name" value="ClpP/crotonase-like_dom_sf"/>
</dbReference>
<keyword evidence="3" id="KW-1185">Reference proteome</keyword>
<dbReference type="GO" id="GO:0008236">
    <property type="term" value="F:serine-type peptidase activity"/>
    <property type="evidence" value="ECO:0007669"/>
    <property type="project" value="InterPro"/>
</dbReference>
<protein>
    <recommendedName>
        <fullName evidence="1">Tail specific protease domain-containing protein</fullName>
    </recommendedName>
</protein>
<evidence type="ECO:0000313" key="2">
    <source>
        <dbReference type="EMBL" id="OPF87350.1"/>
    </source>
</evidence>
<dbReference type="SUPFAM" id="SSF52096">
    <property type="entry name" value="ClpP/crotonase"/>
    <property type="match status" value="1"/>
</dbReference>
<comment type="caution">
    <text evidence="2">The sequence shown here is derived from an EMBL/GenBank/DDBJ whole genome shotgun (WGS) entry which is preliminary data.</text>
</comment>
<dbReference type="AlphaFoldDB" id="A0A1V4DGK9"/>
<accession>A0A1V4DGK9</accession>
<dbReference type="Pfam" id="PF03572">
    <property type="entry name" value="Peptidase_S41"/>
    <property type="match status" value="1"/>
</dbReference>
<name>A0A1V4DGK9_9ENTE</name>
<evidence type="ECO:0000259" key="1">
    <source>
        <dbReference type="Pfam" id="PF03572"/>
    </source>
</evidence>
<sequence>MTYEKIANDIIELVSNDYSGCKELPQDEAKNDYLEQVPAITSDKDFYYATMDFLKTYQDAHLTLIEPTIDILRVNFLTRRFNDKLYVSDLFSKNCPLSIGQEIIKIDNKPISEVVKENERILNPIPERQSFTYLLEKSETITLSNGDILKTPKESNIPPKESTYSFELINEQTGYMVLSDFYAEQPISALIQENRQSLETIDSLIIDVRINNGGSDMSYFPLLDYLFKQTISLEELSNPNELMYYNVTKRNDELRQKAFQPYLDSEEIDDVSRQFIQSELDFFKKHIEGNQTGFIPFTDSPILDYTIHGTNLPSSIIVLTDVYCGSSGDSFVNLVKKSDKVTTLGRNTLGILDYANCCFQEYPLFSLMYPTSKTSLVDDGLGMLGKGVKPDVYVPWTPKHLTEDVDLQQALELLNNQC</sequence>
<dbReference type="EMBL" id="MVAB01000001">
    <property type="protein sequence ID" value="OPF87350.1"/>
    <property type="molecule type" value="Genomic_DNA"/>
</dbReference>
<reference evidence="2 3" key="1">
    <citation type="submission" date="2017-02" db="EMBL/GenBank/DDBJ databases">
        <title>Vagococcus cremeus sp. nov., isolated from the small intestine of a marten, Martes flavigula.</title>
        <authorList>
            <person name="Tak E.J."/>
            <person name="Bae J.-W."/>
        </authorList>
    </citation>
    <scope>NUCLEOTIDE SEQUENCE [LARGE SCALE GENOMIC DNA]</scope>
    <source>
        <strain evidence="2 3">D7T301</strain>
    </source>
</reference>
<dbReference type="Gene3D" id="3.90.226.10">
    <property type="entry name" value="2-enoyl-CoA Hydratase, Chain A, domain 1"/>
    <property type="match status" value="1"/>
</dbReference>